<evidence type="ECO:0000256" key="3">
    <source>
        <dbReference type="ARBA" id="ARBA00022692"/>
    </source>
</evidence>
<sequence length="396" mass="43976">MQEIPKNRFEEKIYILTHRPRFMFALFSSTSMTVFGSMIIATSIPAIEKHFADIPHIQTLSKLILTLPALFIMLFSPLGGILIDKFGRLKFLISSMILWSISGMLGAVWENIYWILFSRALFGIATAFVMTTASTLVADYYVGEERSKALGIQGFATACSSAIFMCIGGILAHFDWHYPFFVYGLGIFLSIFVASTLFEPRTSKIKRILEETHKDFHITSILPCYFFGFIIMVAYYTSPTQIPHFIVENLGKSEIIVGFCISASAFAYGVSSLFYPRIRQFLSVKDIYVVGFLFMGSGFALIFILHNIYAVVLGLLLVGTGGGAMIVNNSSLLLSKVPKGHIAKAIGILSATACFGQFVSPLFSQPIVHRYGIVHLFLVVALLLFIMAVFALCKPK</sequence>
<dbReference type="Gene3D" id="1.20.1250.20">
    <property type="entry name" value="MFS general substrate transporter like domains"/>
    <property type="match status" value="1"/>
</dbReference>
<evidence type="ECO:0000313" key="8">
    <source>
        <dbReference type="EMBL" id="AAP77864.1"/>
    </source>
</evidence>
<evidence type="ECO:0000256" key="4">
    <source>
        <dbReference type="ARBA" id="ARBA00022989"/>
    </source>
</evidence>
<feature type="transmembrane region" description="Helical" evidence="6">
    <location>
        <begin position="180"/>
        <end position="198"/>
    </location>
</feature>
<evidence type="ECO:0000256" key="6">
    <source>
        <dbReference type="SAM" id="Phobius"/>
    </source>
</evidence>
<feature type="transmembrane region" description="Helical" evidence="6">
    <location>
        <begin position="64"/>
        <end position="84"/>
    </location>
</feature>
<dbReference type="STRING" id="235279.HH_1267"/>
<keyword evidence="2" id="KW-1003">Cell membrane</keyword>
<dbReference type="GO" id="GO:0005886">
    <property type="term" value="C:plasma membrane"/>
    <property type="evidence" value="ECO:0007669"/>
    <property type="project" value="UniProtKB-SubCell"/>
</dbReference>
<dbReference type="GO" id="GO:0022857">
    <property type="term" value="F:transmembrane transporter activity"/>
    <property type="evidence" value="ECO:0007669"/>
    <property type="project" value="InterPro"/>
</dbReference>
<feature type="domain" description="Major facilitator superfamily (MFS) profile" evidence="7">
    <location>
        <begin position="22"/>
        <end position="396"/>
    </location>
</feature>
<dbReference type="OrthoDB" id="9812221at2"/>
<dbReference type="Proteomes" id="UP000002495">
    <property type="component" value="Chromosome"/>
</dbReference>
<dbReference type="CDD" id="cd17473">
    <property type="entry name" value="MFS_arabinose_efflux_permease_like"/>
    <property type="match status" value="1"/>
</dbReference>
<dbReference type="Pfam" id="PF07690">
    <property type="entry name" value="MFS_1"/>
    <property type="match status" value="1"/>
</dbReference>
<dbReference type="HOGENOM" id="CLU_001265_10_6_7"/>
<keyword evidence="5 6" id="KW-0472">Membrane</keyword>
<accession>Q7VGQ3</accession>
<evidence type="ECO:0000259" key="7">
    <source>
        <dbReference type="PROSITE" id="PS50850"/>
    </source>
</evidence>
<feature type="transmembrane region" description="Helical" evidence="6">
    <location>
        <begin position="91"/>
        <end position="109"/>
    </location>
</feature>
<feature type="transmembrane region" description="Helical" evidence="6">
    <location>
        <begin position="154"/>
        <end position="174"/>
    </location>
</feature>
<name>Q7VGQ3_HELHP</name>
<evidence type="ECO:0000256" key="2">
    <source>
        <dbReference type="ARBA" id="ARBA00022475"/>
    </source>
</evidence>
<dbReference type="PANTHER" id="PTHR43124">
    <property type="entry name" value="PURINE EFFLUX PUMP PBUE"/>
    <property type="match status" value="1"/>
</dbReference>
<dbReference type="RefSeq" id="WP_011116107.1">
    <property type="nucleotide sequence ID" value="NC_004917.1"/>
</dbReference>
<dbReference type="SUPFAM" id="SSF103473">
    <property type="entry name" value="MFS general substrate transporter"/>
    <property type="match status" value="1"/>
</dbReference>
<dbReference type="PANTHER" id="PTHR43124:SF3">
    <property type="entry name" value="CHLORAMPHENICOL EFFLUX PUMP RV0191"/>
    <property type="match status" value="1"/>
</dbReference>
<feature type="transmembrane region" description="Helical" evidence="6">
    <location>
        <begin position="218"/>
        <end position="236"/>
    </location>
</feature>
<feature type="transmembrane region" description="Helical" evidence="6">
    <location>
        <begin position="21"/>
        <end position="44"/>
    </location>
</feature>
<dbReference type="InterPro" id="IPR011701">
    <property type="entry name" value="MFS"/>
</dbReference>
<gene>
    <name evidence="8" type="ordered locus">HH_1267</name>
</gene>
<protein>
    <recommendedName>
        <fullName evidence="7">Major facilitator superfamily (MFS) profile domain-containing protein</fullName>
    </recommendedName>
</protein>
<feature type="transmembrane region" description="Helical" evidence="6">
    <location>
        <begin position="256"/>
        <end position="275"/>
    </location>
</feature>
<keyword evidence="9" id="KW-1185">Reference proteome</keyword>
<comment type="subcellular location">
    <subcellularLocation>
        <location evidence="1">Cell membrane</location>
        <topology evidence="1">Multi-pass membrane protein</topology>
    </subcellularLocation>
</comment>
<dbReference type="EMBL" id="AE017125">
    <property type="protein sequence ID" value="AAP77864.1"/>
    <property type="molecule type" value="Genomic_DNA"/>
</dbReference>
<organism evidence="8 9">
    <name type="scientific">Helicobacter hepaticus (strain ATCC 51449 / 3B1)</name>
    <dbReference type="NCBI Taxonomy" id="235279"/>
    <lineage>
        <taxon>Bacteria</taxon>
        <taxon>Pseudomonadati</taxon>
        <taxon>Campylobacterota</taxon>
        <taxon>Epsilonproteobacteria</taxon>
        <taxon>Campylobacterales</taxon>
        <taxon>Helicobacteraceae</taxon>
        <taxon>Helicobacter</taxon>
    </lineage>
</organism>
<keyword evidence="3 6" id="KW-0812">Transmembrane</keyword>
<dbReference type="InterPro" id="IPR020846">
    <property type="entry name" value="MFS_dom"/>
</dbReference>
<dbReference type="KEGG" id="hhe:HH_1267"/>
<evidence type="ECO:0000313" key="9">
    <source>
        <dbReference type="Proteomes" id="UP000002495"/>
    </source>
</evidence>
<evidence type="ECO:0000256" key="5">
    <source>
        <dbReference type="ARBA" id="ARBA00023136"/>
    </source>
</evidence>
<reference evidence="8 9" key="1">
    <citation type="journal article" date="2003" name="Proc. Natl. Acad. Sci. U.S.A.">
        <title>The complete genome sequence of the carcinogenic bacterium Helicobacter hepaticus.</title>
        <authorList>
            <person name="Suerbaum S."/>
            <person name="Josenhans C."/>
            <person name="Sterzenbach T."/>
            <person name="Drescher B."/>
            <person name="Brandt P."/>
            <person name="Bell M."/>
            <person name="Droege M."/>
            <person name="Fartmann B."/>
            <person name="Fischer H.-P."/>
            <person name="Ge Z."/>
            <person name="Hoerster A."/>
            <person name="Holland R."/>
            <person name="Klein K."/>
            <person name="Koenig J."/>
            <person name="Macko L."/>
            <person name="Mendz G.L."/>
            <person name="Nyakatura G."/>
            <person name="Schauer D.B."/>
            <person name="Shen Z."/>
            <person name="Weber J."/>
            <person name="Frosch M."/>
            <person name="Fox J.G."/>
        </authorList>
    </citation>
    <scope>NUCLEOTIDE SEQUENCE [LARGE SCALE GENOMIC DNA]</scope>
    <source>
        <strain evidence="9">ATCC 51449 / 3B1</strain>
    </source>
</reference>
<proteinExistence type="predicted"/>
<dbReference type="eggNOG" id="COG0477">
    <property type="taxonomic scope" value="Bacteria"/>
</dbReference>
<dbReference type="AlphaFoldDB" id="Q7VGQ3"/>
<feature type="transmembrane region" description="Helical" evidence="6">
    <location>
        <begin position="287"/>
        <end position="305"/>
    </location>
</feature>
<dbReference type="InterPro" id="IPR036259">
    <property type="entry name" value="MFS_trans_sf"/>
</dbReference>
<dbReference type="InterPro" id="IPR050189">
    <property type="entry name" value="MFS_Efflux_Transporters"/>
</dbReference>
<feature type="transmembrane region" description="Helical" evidence="6">
    <location>
        <begin position="346"/>
        <end position="367"/>
    </location>
</feature>
<feature type="transmembrane region" description="Helical" evidence="6">
    <location>
        <begin position="121"/>
        <end position="142"/>
    </location>
</feature>
<feature type="transmembrane region" description="Helical" evidence="6">
    <location>
        <begin position="311"/>
        <end position="334"/>
    </location>
</feature>
<feature type="transmembrane region" description="Helical" evidence="6">
    <location>
        <begin position="373"/>
        <end position="393"/>
    </location>
</feature>
<evidence type="ECO:0000256" key="1">
    <source>
        <dbReference type="ARBA" id="ARBA00004651"/>
    </source>
</evidence>
<dbReference type="PROSITE" id="PS50850">
    <property type="entry name" value="MFS"/>
    <property type="match status" value="1"/>
</dbReference>
<keyword evidence="4 6" id="KW-1133">Transmembrane helix</keyword>